<reference evidence="2 3" key="1">
    <citation type="submission" date="2020-08" db="EMBL/GenBank/DDBJ databases">
        <title>Sequencing the genomes of 1000 actinobacteria strains.</title>
        <authorList>
            <person name="Klenk H.-P."/>
        </authorList>
    </citation>
    <scope>NUCLEOTIDE SEQUENCE [LARGE SCALE GENOMIC DNA]</scope>
    <source>
        <strain evidence="2 3">DSM 45362</strain>
    </source>
</reference>
<dbReference type="EMBL" id="JACHMN010000003">
    <property type="protein sequence ID" value="MBB5874658.1"/>
    <property type="molecule type" value="Genomic_DNA"/>
</dbReference>
<name>A0A841C4E8_9ACTN</name>
<gene>
    <name evidence="1" type="ORF">F4553_000001</name>
    <name evidence="2" type="ORF">F4553_008092</name>
</gene>
<sequence length="143" mass="15403">MTAPTTIHPAALLPDGALDILTGRLHKDHPDLDLDLCARIQRQSLEFLAACASNPGTSLTPSVMVDLGWHNLILHTEMYAAFCDAVAGRFIHHYPYDGGQNDPSVLDRTKNLITAAGYTIDEPLWALNAADCGNDAPCGSHAR</sequence>
<evidence type="ECO:0000313" key="2">
    <source>
        <dbReference type="EMBL" id="MBB5874658.1"/>
    </source>
</evidence>
<accession>A0A841C4E8</accession>
<dbReference type="EMBL" id="JACHMN010000001">
    <property type="protein sequence ID" value="MBB5866622.1"/>
    <property type="molecule type" value="Genomic_DNA"/>
</dbReference>
<comment type="caution">
    <text evidence="2">The sequence shown here is derived from an EMBL/GenBank/DDBJ whole genome shotgun (WGS) entry which is preliminary data.</text>
</comment>
<dbReference type="Proteomes" id="UP000587527">
    <property type="component" value="Unassembled WGS sequence"/>
</dbReference>
<dbReference type="RefSeq" id="WP_184830560.1">
    <property type="nucleotide sequence ID" value="NZ_JACHMN010000001.1"/>
</dbReference>
<dbReference type="AlphaFoldDB" id="A0A841C4E8"/>
<evidence type="ECO:0000313" key="1">
    <source>
        <dbReference type="EMBL" id="MBB5866622.1"/>
    </source>
</evidence>
<evidence type="ECO:0000313" key="3">
    <source>
        <dbReference type="Proteomes" id="UP000587527"/>
    </source>
</evidence>
<keyword evidence="3" id="KW-1185">Reference proteome</keyword>
<organism evidence="2 3">
    <name type="scientific">Allocatelliglobosispora scoriae</name>
    <dbReference type="NCBI Taxonomy" id="643052"/>
    <lineage>
        <taxon>Bacteria</taxon>
        <taxon>Bacillati</taxon>
        <taxon>Actinomycetota</taxon>
        <taxon>Actinomycetes</taxon>
        <taxon>Micromonosporales</taxon>
        <taxon>Micromonosporaceae</taxon>
        <taxon>Allocatelliglobosispora</taxon>
    </lineage>
</organism>
<protein>
    <submittedName>
        <fullName evidence="2">Uncharacterized protein</fullName>
    </submittedName>
</protein>
<proteinExistence type="predicted"/>